<feature type="binding site" evidence="11">
    <location>
        <position position="207"/>
    </location>
    <ligand>
        <name>Zn(2+)</name>
        <dbReference type="ChEBI" id="CHEBI:29105"/>
    </ligand>
</feature>
<evidence type="ECO:0000256" key="8">
    <source>
        <dbReference type="ARBA" id="ARBA00037993"/>
    </source>
</evidence>
<dbReference type="InterPro" id="IPR018317">
    <property type="entry name" value="QueC"/>
</dbReference>
<evidence type="ECO:0000256" key="9">
    <source>
        <dbReference type="ARBA" id="ARBA00039149"/>
    </source>
</evidence>
<comment type="catalytic activity">
    <reaction evidence="10 11">
        <text>7-carboxy-7-carbaguanine + NH4(+) + 2 ATP = 7-cyano-7-carbaguanine + 2 AMP + 2 diphosphate + 2 H(+)</text>
        <dbReference type="Rhea" id="RHEA:27982"/>
        <dbReference type="ChEBI" id="CHEBI:15378"/>
        <dbReference type="ChEBI" id="CHEBI:28938"/>
        <dbReference type="ChEBI" id="CHEBI:30616"/>
        <dbReference type="ChEBI" id="CHEBI:33019"/>
        <dbReference type="ChEBI" id="CHEBI:45075"/>
        <dbReference type="ChEBI" id="CHEBI:61036"/>
        <dbReference type="ChEBI" id="CHEBI:456215"/>
        <dbReference type="EC" id="6.3.4.20"/>
    </reaction>
</comment>
<dbReference type="AlphaFoldDB" id="A0A0X8HDK0"/>
<dbReference type="PANTHER" id="PTHR42914">
    <property type="entry name" value="7-CYANO-7-DEAZAGUANINE SYNTHASE"/>
    <property type="match status" value="1"/>
</dbReference>
<dbReference type="PATRIC" id="fig|507626.3.peg.1580"/>
<gene>
    <name evidence="11 13" type="primary">queC</name>
    <name evidence="13" type="ORF">LOKO_01588</name>
</gene>
<evidence type="ECO:0000256" key="4">
    <source>
        <dbReference type="ARBA" id="ARBA00022741"/>
    </source>
</evidence>
<evidence type="ECO:0000256" key="2">
    <source>
        <dbReference type="ARBA" id="ARBA00022598"/>
    </source>
</evidence>
<proteinExistence type="inferred from homology"/>
<keyword evidence="2 11" id="KW-0436">Ligase</keyword>
<comment type="similarity">
    <text evidence="8 11">Belongs to the QueC family.</text>
</comment>
<feature type="binding site" evidence="11">
    <location>
        <begin position="16"/>
        <end position="26"/>
    </location>
    <ligand>
        <name>ATP</name>
        <dbReference type="ChEBI" id="CHEBI:30616"/>
    </ligand>
</feature>
<evidence type="ECO:0000256" key="5">
    <source>
        <dbReference type="ARBA" id="ARBA00022785"/>
    </source>
</evidence>
<keyword evidence="4 11" id="KW-0547">Nucleotide-binding</keyword>
<evidence type="ECO:0000256" key="3">
    <source>
        <dbReference type="ARBA" id="ARBA00022723"/>
    </source>
</evidence>
<reference evidence="13 14" key="2">
    <citation type="submission" date="2016-02" db="EMBL/GenBank/DDBJ databases">
        <authorList>
            <person name="Wen L."/>
            <person name="He K."/>
            <person name="Yang H."/>
        </authorList>
    </citation>
    <scope>NUCLEOTIDE SEQUENCE [LARGE SCALE GENOMIC DNA]</scope>
    <source>
        <strain evidence="13 14">AGD 8-3</strain>
    </source>
</reference>
<dbReference type="EC" id="6.3.4.20" evidence="9 11"/>
<feature type="binding site" evidence="11">
    <location>
        <position position="204"/>
    </location>
    <ligand>
        <name>Zn(2+)</name>
        <dbReference type="ChEBI" id="CHEBI:29105"/>
    </ligand>
</feature>
<dbReference type="GO" id="GO:0005524">
    <property type="term" value="F:ATP binding"/>
    <property type="evidence" value="ECO:0007669"/>
    <property type="project" value="UniProtKB-UniRule"/>
</dbReference>
<dbReference type="Gene3D" id="3.40.50.620">
    <property type="entry name" value="HUPs"/>
    <property type="match status" value="1"/>
</dbReference>
<dbReference type="PANTHER" id="PTHR42914:SF1">
    <property type="entry name" value="7-CYANO-7-DEAZAGUANINE SYNTHASE"/>
    <property type="match status" value="1"/>
</dbReference>
<dbReference type="HAMAP" id="MF_01633">
    <property type="entry name" value="QueC"/>
    <property type="match status" value="1"/>
</dbReference>
<dbReference type="PIRSF" id="PIRSF006293">
    <property type="entry name" value="ExsB"/>
    <property type="match status" value="1"/>
</dbReference>
<name>A0A0X8HDK0_9GAMM</name>
<feature type="binding site" evidence="11">
    <location>
        <position position="193"/>
    </location>
    <ligand>
        <name>Zn(2+)</name>
        <dbReference type="ChEBI" id="CHEBI:29105"/>
    </ligand>
</feature>
<dbReference type="GO" id="GO:0016879">
    <property type="term" value="F:ligase activity, forming carbon-nitrogen bonds"/>
    <property type="evidence" value="ECO:0007669"/>
    <property type="project" value="UniProtKB-UniRule"/>
</dbReference>
<keyword evidence="5 11" id="KW-0671">Queuosine biosynthesis</keyword>
<comment type="function">
    <text evidence="11">Catalyzes the ATP-dependent conversion of 7-carboxy-7-deazaguanine (CDG) to 7-cyano-7-deazaguanine (preQ(0)).</text>
</comment>
<reference evidence="13 14" key="1">
    <citation type="journal article" date="2016" name="Genome Announc.">
        <title>Draft Genome Sequence of 'Halomonas chromatireducens' Strain AGD 8-3, a Haloalkaliphilic Chromate- and Selenite-Reducing Gammaproteobacterium.</title>
        <authorList>
            <person name="Sharko F.S."/>
            <person name="Shapovalova A.A."/>
            <person name="Tsygankova S.V."/>
            <person name="Komova A.V."/>
            <person name="Boulygina E.S."/>
            <person name="Teslyuk A.B."/>
            <person name="Gotovtsev P.M."/>
            <person name="Namsaraev Z.B."/>
            <person name="Khijniak T.V."/>
            <person name="Nedoluzhko A.V."/>
            <person name="Vasilov R.G."/>
        </authorList>
    </citation>
    <scope>NUCLEOTIDE SEQUENCE [LARGE SCALE GENOMIC DNA]</scope>
    <source>
        <strain evidence="13 14">AGD 8-3</strain>
    </source>
</reference>
<dbReference type="EMBL" id="CP014226">
    <property type="protein sequence ID" value="AMD00656.1"/>
    <property type="molecule type" value="Genomic_DNA"/>
</dbReference>
<feature type="compositionally biased region" description="Basic and acidic residues" evidence="12">
    <location>
        <begin position="255"/>
        <end position="268"/>
    </location>
</feature>
<dbReference type="SUPFAM" id="SSF52402">
    <property type="entry name" value="Adenine nucleotide alpha hydrolases-like"/>
    <property type="match status" value="1"/>
</dbReference>
<dbReference type="Proteomes" id="UP000063387">
    <property type="component" value="Chromosome"/>
</dbReference>
<dbReference type="Pfam" id="PF06508">
    <property type="entry name" value="QueC"/>
    <property type="match status" value="1"/>
</dbReference>
<feature type="binding site" evidence="11">
    <location>
        <position position="201"/>
    </location>
    <ligand>
        <name>Zn(2+)</name>
        <dbReference type="ChEBI" id="CHEBI:29105"/>
    </ligand>
</feature>
<comment type="cofactor">
    <cofactor evidence="11">
        <name>Zn(2+)</name>
        <dbReference type="ChEBI" id="CHEBI:29105"/>
    </cofactor>
    <text evidence="11">Binds 1 zinc ion per subunit.</text>
</comment>
<dbReference type="STRING" id="507626.LOKO_01588"/>
<organism evidence="13 14">
    <name type="scientific">Halomonas chromatireducens</name>
    <dbReference type="NCBI Taxonomy" id="507626"/>
    <lineage>
        <taxon>Bacteria</taxon>
        <taxon>Pseudomonadati</taxon>
        <taxon>Pseudomonadota</taxon>
        <taxon>Gammaproteobacteria</taxon>
        <taxon>Oceanospirillales</taxon>
        <taxon>Halomonadaceae</taxon>
        <taxon>Halomonas</taxon>
    </lineage>
</organism>
<evidence type="ECO:0000313" key="13">
    <source>
        <dbReference type="EMBL" id="AMD00656.1"/>
    </source>
</evidence>
<dbReference type="InterPro" id="IPR014729">
    <property type="entry name" value="Rossmann-like_a/b/a_fold"/>
</dbReference>
<feature type="region of interest" description="Disordered" evidence="12">
    <location>
        <begin position="225"/>
        <end position="268"/>
    </location>
</feature>
<dbReference type="GO" id="GO:0008270">
    <property type="term" value="F:zinc ion binding"/>
    <property type="evidence" value="ECO:0007669"/>
    <property type="project" value="UniProtKB-UniRule"/>
</dbReference>
<keyword evidence="6 11" id="KW-0862">Zinc</keyword>
<dbReference type="OrthoDB" id="9789567at2"/>
<dbReference type="KEGG" id="hco:LOKO_01588"/>
<comment type="pathway">
    <text evidence="1 11">Purine metabolism; 7-cyano-7-deazaguanine biosynthesis.</text>
</comment>
<evidence type="ECO:0000256" key="6">
    <source>
        <dbReference type="ARBA" id="ARBA00022833"/>
    </source>
</evidence>
<dbReference type="UniPathway" id="UPA00391"/>
<protein>
    <recommendedName>
        <fullName evidence="9 11">7-cyano-7-deazaguanine synthase</fullName>
        <ecNumber evidence="9 11">6.3.4.20</ecNumber>
    </recommendedName>
    <alternativeName>
        <fullName evidence="11">7-cyano-7-carbaguanine synthase</fullName>
    </alternativeName>
    <alternativeName>
        <fullName evidence="11">PreQ(0) synthase</fullName>
    </alternativeName>
    <alternativeName>
        <fullName evidence="11">Queuosine biosynthesis protein QueC</fullName>
    </alternativeName>
</protein>
<evidence type="ECO:0000256" key="7">
    <source>
        <dbReference type="ARBA" id="ARBA00022840"/>
    </source>
</evidence>
<sequence>MTQSATSPVPATVVIYSGGMDSFTVLHRALREGLAVHALSFDYGQRHARELEVAAHVCRELDVPHQVVDIRAIHGLIDNSALTDASRDMPDGDYASDNLSATVVPNRNMILLSMAIAKAVNIGAGRVDYGAHGGDHVLYPDCRPEFVERMNAVAGIANFEPVRIHAPYLGSTKADILADGLAMGLDYSDTWTCYLGEELACGRCGSCRERLAAFTANGATDPLGYLQRPDTAATAQRPEAGYLQRPDATATSTRSDTDAPESREAPDV</sequence>
<keyword evidence="7 11" id="KW-0067">ATP-binding</keyword>
<evidence type="ECO:0000256" key="12">
    <source>
        <dbReference type="SAM" id="MobiDB-lite"/>
    </source>
</evidence>
<evidence type="ECO:0000256" key="10">
    <source>
        <dbReference type="ARBA" id="ARBA00047890"/>
    </source>
</evidence>
<keyword evidence="14" id="KW-1185">Reference proteome</keyword>
<dbReference type="NCBIfam" id="TIGR00364">
    <property type="entry name" value="7-cyano-7-deazaguanine synthase QueC"/>
    <property type="match status" value="1"/>
</dbReference>
<keyword evidence="3 11" id="KW-0479">Metal-binding</keyword>
<evidence type="ECO:0000313" key="14">
    <source>
        <dbReference type="Proteomes" id="UP000063387"/>
    </source>
</evidence>
<dbReference type="GO" id="GO:0008616">
    <property type="term" value="P:tRNA queuosine(34) biosynthetic process"/>
    <property type="evidence" value="ECO:0007669"/>
    <property type="project" value="UniProtKB-UniRule"/>
</dbReference>
<accession>A0A0X8HDK0</accession>
<dbReference type="CDD" id="cd01995">
    <property type="entry name" value="QueC-like"/>
    <property type="match status" value="1"/>
</dbReference>
<dbReference type="RefSeq" id="WP_083517495.1">
    <property type="nucleotide sequence ID" value="NZ_CP014226.1"/>
</dbReference>
<evidence type="ECO:0000256" key="1">
    <source>
        <dbReference type="ARBA" id="ARBA00005061"/>
    </source>
</evidence>
<evidence type="ECO:0000256" key="11">
    <source>
        <dbReference type="HAMAP-Rule" id="MF_01633"/>
    </source>
</evidence>